<dbReference type="Proteomes" id="UP000765509">
    <property type="component" value="Unassembled WGS sequence"/>
</dbReference>
<name>A0A9Q3DFJ6_9BASI</name>
<gene>
    <name evidence="1" type="ORF">O181_040797</name>
</gene>
<evidence type="ECO:0000313" key="1">
    <source>
        <dbReference type="EMBL" id="MBW0501082.1"/>
    </source>
</evidence>
<keyword evidence="2" id="KW-1185">Reference proteome</keyword>
<proteinExistence type="predicted"/>
<comment type="caution">
    <text evidence="1">The sequence shown here is derived from an EMBL/GenBank/DDBJ whole genome shotgun (WGS) entry which is preliminary data.</text>
</comment>
<accession>A0A9Q3DFJ6</accession>
<sequence length="275" mass="31525">MIPAPNQPNTTTINNVLKPLVDELLSLYRTINIQTCKFQGQNITVTLAALIGDIISTDKTSGFLSHSSNMFFSWCMTTKGDIDKMEMKRQRHQFDTRAISYQMRETKTISERESLAKRVGVRWSELNQLPYWDPVRGAVLGVLHNWYKGVLQNHFCFCWGINRLSNRGFKESSIDEILDTSNNSISENEETPTIVELFNIKVKKKLISSIIEVVVPSQITCMSKQLGYAKNGKLKASEWHSLFAIHWPLVFMDILVQSSSLQEDLLQKENMIENF</sequence>
<reference evidence="1" key="1">
    <citation type="submission" date="2021-03" db="EMBL/GenBank/DDBJ databases">
        <title>Draft genome sequence of rust myrtle Austropuccinia psidii MF-1, a brazilian biotype.</title>
        <authorList>
            <person name="Quecine M.C."/>
            <person name="Pachon D.M.R."/>
            <person name="Bonatelli M.L."/>
            <person name="Correr F.H."/>
            <person name="Franceschini L.M."/>
            <person name="Leite T.F."/>
            <person name="Margarido G.R.A."/>
            <person name="Almeida C.A."/>
            <person name="Ferrarezi J.A."/>
            <person name="Labate C.A."/>
        </authorList>
    </citation>
    <scope>NUCLEOTIDE SEQUENCE</scope>
    <source>
        <strain evidence="1">MF-1</strain>
    </source>
</reference>
<dbReference type="EMBL" id="AVOT02016139">
    <property type="protein sequence ID" value="MBW0501082.1"/>
    <property type="molecule type" value="Genomic_DNA"/>
</dbReference>
<organism evidence="1 2">
    <name type="scientific">Austropuccinia psidii MF-1</name>
    <dbReference type="NCBI Taxonomy" id="1389203"/>
    <lineage>
        <taxon>Eukaryota</taxon>
        <taxon>Fungi</taxon>
        <taxon>Dikarya</taxon>
        <taxon>Basidiomycota</taxon>
        <taxon>Pucciniomycotina</taxon>
        <taxon>Pucciniomycetes</taxon>
        <taxon>Pucciniales</taxon>
        <taxon>Sphaerophragmiaceae</taxon>
        <taxon>Austropuccinia</taxon>
    </lineage>
</organism>
<dbReference type="OrthoDB" id="2288984at2759"/>
<dbReference type="AlphaFoldDB" id="A0A9Q3DFJ6"/>
<protein>
    <submittedName>
        <fullName evidence="1">Uncharacterized protein</fullName>
    </submittedName>
</protein>
<evidence type="ECO:0000313" key="2">
    <source>
        <dbReference type="Proteomes" id="UP000765509"/>
    </source>
</evidence>